<proteinExistence type="predicted"/>
<feature type="domain" description="PpiC" evidence="1">
    <location>
        <begin position="1"/>
        <end position="52"/>
    </location>
</feature>
<protein>
    <submittedName>
        <fullName evidence="2">Foldase protein PrsA</fullName>
        <ecNumber evidence="2">5.2.1.8</ecNumber>
    </submittedName>
</protein>
<dbReference type="Gene3D" id="3.10.50.40">
    <property type="match status" value="1"/>
</dbReference>
<dbReference type="InterPro" id="IPR046357">
    <property type="entry name" value="PPIase_dom_sf"/>
</dbReference>
<organism evidence="2">
    <name type="scientific">bioreactor metagenome</name>
    <dbReference type="NCBI Taxonomy" id="1076179"/>
    <lineage>
        <taxon>unclassified sequences</taxon>
        <taxon>metagenomes</taxon>
        <taxon>ecological metagenomes</taxon>
    </lineage>
</organism>
<gene>
    <name evidence="2" type="primary">prsA_25</name>
    <name evidence="2" type="ORF">SDC9_154446</name>
</gene>
<dbReference type="AlphaFoldDB" id="A0A645F0A0"/>
<dbReference type="InterPro" id="IPR000297">
    <property type="entry name" value="PPIase_PpiC"/>
</dbReference>
<dbReference type="Pfam" id="PF13145">
    <property type="entry name" value="Rotamase_2"/>
    <property type="match status" value="1"/>
</dbReference>
<accession>A0A645F0A0</accession>
<sequence length="107" mass="11844">MQSEANAAGYLVGEGASFVESFLNAALALTKDGDVSAPVQSDYGWHIIKRVSTEPAHEIPYADIKDAFDVYEQNAYQQQYYTDIVNKWVADTSLVTRYPDNYAAVGK</sequence>
<evidence type="ECO:0000259" key="1">
    <source>
        <dbReference type="PROSITE" id="PS50198"/>
    </source>
</evidence>
<keyword evidence="2" id="KW-0413">Isomerase</keyword>
<evidence type="ECO:0000313" key="2">
    <source>
        <dbReference type="EMBL" id="MPN07180.1"/>
    </source>
</evidence>
<name>A0A645F0A0_9ZZZZ</name>
<dbReference type="SUPFAM" id="SSF54534">
    <property type="entry name" value="FKBP-like"/>
    <property type="match status" value="1"/>
</dbReference>
<dbReference type="PROSITE" id="PS50198">
    <property type="entry name" value="PPIC_PPIASE_2"/>
    <property type="match status" value="1"/>
</dbReference>
<dbReference type="EC" id="5.2.1.8" evidence="2"/>
<dbReference type="EMBL" id="VSSQ01053141">
    <property type="protein sequence ID" value="MPN07180.1"/>
    <property type="molecule type" value="Genomic_DNA"/>
</dbReference>
<dbReference type="GO" id="GO:0003755">
    <property type="term" value="F:peptidyl-prolyl cis-trans isomerase activity"/>
    <property type="evidence" value="ECO:0007669"/>
    <property type="project" value="UniProtKB-EC"/>
</dbReference>
<reference evidence="2" key="1">
    <citation type="submission" date="2019-08" db="EMBL/GenBank/DDBJ databases">
        <authorList>
            <person name="Kucharzyk K."/>
            <person name="Murdoch R.W."/>
            <person name="Higgins S."/>
            <person name="Loffler F."/>
        </authorList>
    </citation>
    <scope>NUCLEOTIDE SEQUENCE</scope>
</reference>
<comment type="caution">
    <text evidence="2">The sequence shown here is derived from an EMBL/GenBank/DDBJ whole genome shotgun (WGS) entry which is preliminary data.</text>
</comment>